<name>A0A915IJ05_ROMCU</name>
<sequence length="121" mass="13770">MVNKYRNRRPKTGLSSSGGYNAPLLRPLKNLYPLSQCERVFLDATEHGDKATIQAVLQEPPENFSVNCTDLLGRTALEIAVWLRPRCIDHLKTSLLENAPTGQKKEEYTRWIFAKQEKGLN</sequence>
<feature type="region of interest" description="Disordered" evidence="1">
    <location>
        <begin position="1"/>
        <end position="20"/>
    </location>
</feature>
<reference evidence="3" key="1">
    <citation type="submission" date="2022-11" db="UniProtKB">
        <authorList>
            <consortium name="WormBaseParasite"/>
        </authorList>
    </citation>
    <scope>IDENTIFICATION</scope>
</reference>
<keyword evidence="2" id="KW-1185">Reference proteome</keyword>
<proteinExistence type="predicted"/>
<evidence type="ECO:0000313" key="2">
    <source>
        <dbReference type="Proteomes" id="UP000887565"/>
    </source>
</evidence>
<evidence type="ECO:0000313" key="3">
    <source>
        <dbReference type="WBParaSite" id="nRc.2.0.1.t13839-RA"/>
    </source>
</evidence>
<evidence type="ECO:0000256" key="1">
    <source>
        <dbReference type="SAM" id="MobiDB-lite"/>
    </source>
</evidence>
<protein>
    <submittedName>
        <fullName evidence="3">Uncharacterized protein</fullName>
    </submittedName>
</protein>
<feature type="compositionally biased region" description="Basic residues" evidence="1">
    <location>
        <begin position="1"/>
        <end position="11"/>
    </location>
</feature>
<accession>A0A915IJ05</accession>
<organism evidence="2 3">
    <name type="scientific">Romanomermis culicivorax</name>
    <name type="common">Nematode worm</name>
    <dbReference type="NCBI Taxonomy" id="13658"/>
    <lineage>
        <taxon>Eukaryota</taxon>
        <taxon>Metazoa</taxon>
        <taxon>Ecdysozoa</taxon>
        <taxon>Nematoda</taxon>
        <taxon>Enoplea</taxon>
        <taxon>Dorylaimia</taxon>
        <taxon>Mermithida</taxon>
        <taxon>Mermithoidea</taxon>
        <taxon>Mermithidae</taxon>
        <taxon>Romanomermis</taxon>
    </lineage>
</organism>
<dbReference type="Proteomes" id="UP000887565">
    <property type="component" value="Unplaced"/>
</dbReference>
<dbReference type="AlphaFoldDB" id="A0A915IJ05"/>
<dbReference type="WBParaSite" id="nRc.2.0.1.t13839-RA">
    <property type="protein sequence ID" value="nRc.2.0.1.t13839-RA"/>
    <property type="gene ID" value="nRc.2.0.1.g13839"/>
</dbReference>